<dbReference type="Proteomes" id="UP000260644">
    <property type="component" value="Unassembled WGS sequence"/>
</dbReference>
<organism evidence="2 3">
    <name type="scientific">Chitinophaga silvatica</name>
    <dbReference type="NCBI Taxonomy" id="2282649"/>
    <lineage>
        <taxon>Bacteria</taxon>
        <taxon>Pseudomonadati</taxon>
        <taxon>Bacteroidota</taxon>
        <taxon>Chitinophagia</taxon>
        <taxon>Chitinophagales</taxon>
        <taxon>Chitinophagaceae</taxon>
        <taxon>Chitinophaga</taxon>
    </lineage>
</organism>
<reference evidence="2 3" key="1">
    <citation type="submission" date="2018-07" db="EMBL/GenBank/DDBJ databases">
        <title>Chitinophaga K2CV101002-2 sp. nov., isolated from a monsoon evergreen broad-leaved forest soil.</title>
        <authorList>
            <person name="Lv Y."/>
        </authorList>
    </citation>
    <scope>NUCLEOTIDE SEQUENCE [LARGE SCALE GENOMIC DNA]</scope>
    <source>
        <strain evidence="2 3">GDMCC 1.1288</strain>
    </source>
</reference>
<dbReference type="AlphaFoldDB" id="A0A3E1YDD6"/>
<evidence type="ECO:0000313" key="3">
    <source>
        <dbReference type="Proteomes" id="UP000260644"/>
    </source>
</evidence>
<accession>A0A3E1YDD6</accession>
<feature type="transmembrane region" description="Helical" evidence="1">
    <location>
        <begin position="82"/>
        <end position="99"/>
    </location>
</feature>
<keyword evidence="1" id="KW-1133">Transmembrane helix</keyword>
<evidence type="ECO:0000256" key="1">
    <source>
        <dbReference type="SAM" id="Phobius"/>
    </source>
</evidence>
<protein>
    <submittedName>
        <fullName evidence="2">Uncharacterized protein</fullName>
    </submittedName>
</protein>
<proteinExistence type="predicted"/>
<dbReference type="RefSeq" id="WP_116974293.1">
    <property type="nucleotide sequence ID" value="NZ_QPMM01000002.1"/>
</dbReference>
<sequence>MLKKDNLQLGIVLGFLTPLVMFLGYYYFGIRPHNHVSLPQFLGILNDNRQMIPKLGSVCLLLNGVVFYLYTREKLDITSKGIFLATMLYAVGILLVKLIN</sequence>
<evidence type="ECO:0000313" key="2">
    <source>
        <dbReference type="EMBL" id="RFS24484.1"/>
    </source>
</evidence>
<gene>
    <name evidence="2" type="ORF">DVR12_04550</name>
</gene>
<keyword evidence="3" id="KW-1185">Reference proteome</keyword>
<keyword evidence="1" id="KW-0812">Transmembrane</keyword>
<keyword evidence="1" id="KW-0472">Membrane</keyword>
<dbReference type="OrthoDB" id="678023at2"/>
<comment type="caution">
    <text evidence="2">The sequence shown here is derived from an EMBL/GenBank/DDBJ whole genome shotgun (WGS) entry which is preliminary data.</text>
</comment>
<feature type="transmembrane region" description="Helical" evidence="1">
    <location>
        <begin position="7"/>
        <end position="28"/>
    </location>
</feature>
<dbReference type="EMBL" id="QPMM01000002">
    <property type="protein sequence ID" value="RFS24484.1"/>
    <property type="molecule type" value="Genomic_DNA"/>
</dbReference>
<name>A0A3E1YDD6_9BACT</name>
<feature type="transmembrane region" description="Helical" evidence="1">
    <location>
        <begin position="51"/>
        <end position="70"/>
    </location>
</feature>